<reference evidence="2" key="1">
    <citation type="submission" date="2020-06" db="EMBL/GenBank/DDBJ databases">
        <authorList>
            <person name="Li T."/>
            <person name="Hu X."/>
            <person name="Zhang T."/>
            <person name="Song X."/>
            <person name="Zhang H."/>
            <person name="Dai N."/>
            <person name="Sheng W."/>
            <person name="Hou X."/>
            <person name="Wei L."/>
        </authorList>
    </citation>
    <scope>NUCLEOTIDE SEQUENCE</scope>
    <source>
        <strain evidence="2">3651</strain>
        <tissue evidence="2">Leaf</tissue>
    </source>
</reference>
<feature type="region of interest" description="Disordered" evidence="1">
    <location>
        <begin position="110"/>
        <end position="140"/>
    </location>
</feature>
<evidence type="ECO:0000313" key="3">
    <source>
        <dbReference type="Proteomes" id="UP001293254"/>
    </source>
</evidence>
<name>A0AAE2CL33_9LAMI</name>
<proteinExistence type="predicted"/>
<keyword evidence="3" id="KW-1185">Reference proteome</keyword>
<dbReference type="Proteomes" id="UP001293254">
    <property type="component" value="Unassembled WGS sequence"/>
</dbReference>
<sequence length="183" mass="20592">MIQISKESRFVKNPSLFIRRNARFPLDGIPSNASDPLHIPPAQVSRSPLNPPPKVPESPLANHTTPPHNIPNSTLSNIVIFLHTNRYISPRPLLDKLYLQRTLAKSHFTDNTVNLANTPRRRPSSGSEADHSKPPVQKSVFSAAEPELGKAVLRMMGFCVCRLETPARLIWSTSFFRHKLMLF</sequence>
<evidence type="ECO:0000313" key="2">
    <source>
        <dbReference type="EMBL" id="KAK4426155.1"/>
    </source>
</evidence>
<accession>A0AAE2CL33</accession>
<dbReference type="EMBL" id="JACGWO010000005">
    <property type="protein sequence ID" value="KAK4426155.1"/>
    <property type="molecule type" value="Genomic_DNA"/>
</dbReference>
<organism evidence="2 3">
    <name type="scientific">Sesamum alatum</name>
    <dbReference type="NCBI Taxonomy" id="300844"/>
    <lineage>
        <taxon>Eukaryota</taxon>
        <taxon>Viridiplantae</taxon>
        <taxon>Streptophyta</taxon>
        <taxon>Embryophyta</taxon>
        <taxon>Tracheophyta</taxon>
        <taxon>Spermatophyta</taxon>
        <taxon>Magnoliopsida</taxon>
        <taxon>eudicotyledons</taxon>
        <taxon>Gunneridae</taxon>
        <taxon>Pentapetalae</taxon>
        <taxon>asterids</taxon>
        <taxon>lamiids</taxon>
        <taxon>Lamiales</taxon>
        <taxon>Pedaliaceae</taxon>
        <taxon>Sesamum</taxon>
    </lineage>
</organism>
<comment type="caution">
    <text evidence="2">The sequence shown here is derived from an EMBL/GenBank/DDBJ whole genome shotgun (WGS) entry which is preliminary data.</text>
</comment>
<dbReference type="AlphaFoldDB" id="A0AAE2CL33"/>
<feature type="region of interest" description="Disordered" evidence="1">
    <location>
        <begin position="33"/>
        <end position="69"/>
    </location>
</feature>
<gene>
    <name evidence="2" type="ORF">Salat_1384000</name>
</gene>
<protein>
    <submittedName>
        <fullName evidence="2">Uncharacterized protein</fullName>
    </submittedName>
</protein>
<reference evidence="2" key="2">
    <citation type="journal article" date="2024" name="Plant">
        <title>Genomic evolution and insights into agronomic trait innovations of Sesamum species.</title>
        <authorList>
            <person name="Miao H."/>
            <person name="Wang L."/>
            <person name="Qu L."/>
            <person name="Liu H."/>
            <person name="Sun Y."/>
            <person name="Le M."/>
            <person name="Wang Q."/>
            <person name="Wei S."/>
            <person name="Zheng Y."/>
            <person name="Lin W."/>
            <person name="Duan Y."/>
            <person name="Cao H."/>
            <person name="Xiong S."/>
            <person name="Wang X."/>
            <person name="Wei L."/>
            <person name="Li C."/>
            <person name="Ma Q."/>
            <person name="Ju M."/>
            <person name="Zhao R."/>
            <person name="Li G."/>
            <person name="Mu C."/>
            <person name="Tian Q."/>
            <person name="Mei H."/>
            <person name="Zhang T."/>
            <person name="Gao T."/>
            <person name="Zhang H."/>
        </authorList>
    </citation>
    <scope>NUCLEOTIDE SEQUENCE</scope>
    <source>
        <strain evidence="2">3651</strain>
    </source>
</reference>
<evidence type="ECO:0000256" key="1">
    <source>
        <dbReference type="SAM" id="MobiDB-lite"/>
    </source>
</evidence>